<evidence type="ECO:0000259" key="1">
    <source>
        <dbReference type="Pfam" id="PF06970"/>
    </source>
</evidence>
<evidence type="ECO:0000313" key="2">
    <source>
        <dbReference type="EMBL" id="BCK82343.1"/>
    </source>
</evidence>
<reference evidence="2" key="1">
    <citation type="submission" date="2020-09" db="EMBL/GenBank/DDBJ databases">
        <title>New species isolated from human feces.</title>
        <authorList>
            <person name="Kitahara M."/>
            <person name="Shigeno Y."/>
            <person name="Shime M."/>
            <person name="Matsumoto Y."/>
            <person name="Nakamura S."/>
            <person name="Motooka D."/>
            <person name="Fukuoka S."/>
            <person name="Nishikawa H."/>
            <person name="Benno Y."/>
        </authorList>
    </citation>
    <scope>NUCLEOTIDE SEQUENCE</scope>
    <source>
        <strain evidence="2">MM50</strain>
    </source>
</reference>
<dbReference type="InterPro" id="IPR010724">
    <property type="entry name" value="RepA_N"/>
</dbReference>
<protein>
    <submittedName>
        <fullName evidence="2">Replication initiation protein</fullName>
    </submittedName>
</protein>
<dbReference type="SUPFAM" id="SSF46785">
    <property type="entry name" value="Winged helix' DNA-binding domain"/>
    <property type="match status" value="1"/>
</dbReference>
<gene>
    <name evidence="2" type="ORF">MM50RIKEN_21060</name>
</gene>
<accession>A0A810QCT4</accession>
<evidence type="ECO:0000313" key="3">
    <source>
        <dbReference type="Proteomes" id="UP000681035"/>
    </source>
</evidence>
<dbReference type="AlphaFoldDB" id="A0A810QCT4"/>
<dbReference type="KEGG" id="vcop:MM50RIKEN_21060"/>
<name>A0A810QCT4_9FIRM</name>
<dbReference type="InterPro" id="IPR036390">
    <property type="entry name" value="WH_DNA-bd_sf"/>
</dbReference>
<feature type="domain" description="Replication initiator A N-terminal" evidence="1">
    <location>
        <begin position="7"/>
        <end position="63"/>
    </location>
</feature>
<proteinExistence type="predicted"/>
<dbReference type="Proteomes" id="UP000681035">
    <property type="component" value="Chromosome"/>
</dbReference>
<dbReference type="Gene3D" id="1.10.10.10">
    <property type="entry name" value="Winged helix-like DNA-binding domain superfamily/Winged helix DNA-binding domain"/>
    <property type="match status" value="1"/>
</dbReference>
<dbReference type="InterPro" id="IPR036388">
    <property type="entry name" value="WH-like_DNA-bd_sf"/>
</dbReference>
<organism evidence="2 3">
    <name type="scientific">Vescimonas coprocola</name>
    <dbReference type="NCBI Taxonomy" id="2714355"/>
    <lineage>
        <taxon>Bacteria</taxon>
        <taxon>Bacillati</taxon>
        <taxon>Bacillota</taxon>
        <taxon>Clostridia</taxon>
        <taxon>Eubacteriales</taxon>
        <taxon>Oscillospiraceae</taxon>
        <taxon>Vescimonas</taxon>
    </lineage>
</organism>
<keyword evidence="3" id="KW-1185">Reference proteome</keyword>
<dbReference type="EMBL" id="AP023418">
    <property type="protein sequence ID" value="BCK82343.1"/>
    <property type="molecule type" value="Genomic_DNA"/>
</dbReference>
<sequence length="216" mass="24862">MLAGEYSINAKLLYGLLLNRTMLSQKSGWVSEDGNVYVIYTIKQMANDLDRSERTVKTALRELENAGLITRIRQGWNQANRIFLQIPDRVQVSSRPEGNICPMDVQDSSPCMGQKLPTSNTDTEYKEHSKTEKVESTRRRYGEFQNVFLSGEECTWLEAAYPGKAAEYIERLSRYMASNDRHYANHYATIKKWLDEDSKGRSAKNYTYDDNEGECL</sequence>
<dbReference type="Pfam" id="PF06970">
    <property type="entry name" value="RepA_N"/>
    <property type="match status" value="1"/>
</dbReference>